<sequence length="290" mass="33820">MERAIILNEQNWTTWRFQISIVLKSRGLYDMVTAKCTKEESDKDQKAQELIVTRVEENILTLLTSCTTAYDMWEKLNTVYEAKSKVGIHLLQQKFYNLKYEGPMAKFMAQVEELLHQLKTHGEEISENMTMTKILLCLPQEYKHFISAWESVQSSQQTIKNLAARLLVEEERLQINGNRERTTEAFVANKSNKSRYRRELPKKDFLTNNASDSGIKCYNCGKYGHFKNQCNSRQCNYCGKKGHLYNDCKLRINKSKECNKSNNSVSKAYMLLMVTVLKSQSYLKFSMFQT</sequence>
<evidence type="ECO:0000313" key="3">
    <source>
        <dbReference type="EMBL" id="CAH2099393.1"/>
    </source>
</evidence>
<feature type="domain" description="CCHC-type" evidence="2">
    <location>
        <begin position="235"/>
        <end position="249"/>
    </location>
</feature>
<dbReference type="AlphaFoldDB" id="A0AAU9UN00"/>
<dbReference type="PROSITE" id="PS50158">
    <property type="entry name" value="ZF_CCHC"/>
    <property type="match status" value="2"/>
</dbReference>
<dbReference type="InterPro" id="IPR036875">
    <property type="entry name" value="Znf_CCHC_sf"/>
</dbReference>
<dbReference type="EMBL" id="CAKOGL010000022">
    <property type="protein sequence ID" value="CAH2099393.1"/>
    <property type="molecule type" value="Genomic_DNA"/>
</dbReference>
<dbReference type="InterPro" id="IPR001878">
    <property type="entry name" value="Znf_CCHC"/>
</dbReference>
<keyword evidence="1" id="KW-0862">Zinc</keyword>
<dbReference type="Pfam" id="PF14223">
    <property type="entry name" value="Retrotran_gag_2"/>
    <property type="match status" value="1"/>
</dbReference>
<comment type="caution">
    <text evidence="3">The sequence shown here is derived from an EMBL/GenBank/DDBJ whole genome shotgun (WGS) entry which is preliminary data.</text>
</comment>
<evidence type="ECO:0000259" key="2">
    <source>
        <dbReference type="PROSITE" id="PS50158"/>
    </source>
</evidence>
<keyword evidence="1" id="KW-0479">Metal-binding</keyword>
<dbReference type="GO" id="GO:0008270">
    <property type="term" value="F:zinc ion binding"/>
    <property type="evidence" value="ECO:0007669"/>
    <property type="project" value="UniProtKB-KW"/>
</dbReference>
<dbReference type="Pfam" id="PF00098">
    <property type="entry name" value="zf-CCHC"/>
    <property type="match status" value="1"/>
</dbReference>
<feature type="domain" description="CCHC-type" evidence="2">
    <location>
        <begin position="216"/>
        <end position="230"/>
    </location>
</feature>
<dbReference type="Gene3D" id="4.10.60.10">
    <property type="entry name" value="Zinc finger, CCHC-type"/>
    <property type="match status" value="1"/>
</dbReference>
<proteinExistence type="predicted"/>
<protein>
    <recommendedName>
        <fullName evidence="2">CCHC-type domain-containing protein</fullName>
    </recommendedName>
</protein>
<accession>A0AAU9UN00</accession>
<dbReference type="PANTHER" id="PTHR47481:SF36">
    <property type="entry name" value="CCHC-TYPE DOMAIN-CONTAINING PROTEIN"/>
    <property type="match status" value="1"/>
</dbReference>
<evidence type="ECO:0000256" key="1">
    <source>
        <dbReference type="PROSITE-ProRule" id="PRU00047"/>
    </source>
</evidence>
<reference evidence="3" key="1">
    <citation type="submission" date="2022-03" db="EMBL/GenBank/DDBJ databases">
        <authorList>
            <person name="Tunstrom K."/>
        </authorList>
    </citation>
    <scope>NUCLEOTIDE SEQUENCE</scope>
</reference>
<gene>
    <name evidence="3" type="ORF">EEDITHA_LOCUS14381</name>
</gene>
<dbReference type="GO" id="GO:0003676">
    <property type="term" value="F:nucleic acid binding"/>
    <property type="evidence" value="ECO:0007669"/>
    <property type="project" value="InterPro"/>
</dbReference>
<keyword evidence="4" id="KW-1185">Reference proteome</keyword>
<organism evidence="3 4">
    <name type="scientific">Euphydryas editha</name>
    <name type="common">Edith's checkerspot</name>
    <dbReference type="NCBI Taxonomy" id="104508"/>
    <lineage>
        <taxon>Eukaryota</taxon>
        <taxon>Metazoa</taxon>
        <taxon>Ecdysozoa</taxon>
        <taxon>Arthropoda</taxon>
        <taxon>Hexapoda</taxon>
        <taxon>Insecta</taxon>
        <taxon>Pterygota</taxon>
        <taxon>Neoptera</taxon>
        <taxon>Endopterygota</taxon>
        <taxon>Lepidoptera</taxon>
        <taxon>Glossata</taxon>
        <taxon>Ditrysia</taxon>
        <taxon>Papilionoidea</taxon>
        <taxon>Nymphalidae</taxon>
        <taxon>Nymphalinae</taxon>
        <taxon>Euphydryas</taxon>
    </lineage>
</organism>
<dbReference type="SMART" id="SM00343">
    <property type="entry name" value="ZnF_C2HC"/>
    <property type="match status" value="2"/>
</dbReference>
<name>A0AAU9UN00_EUPED</name>
<keyword evidence="1" id="KW-0863">Zinc-finger</keyword>
<dbReference type="PANTHER" id="PTHR47481">
    <property type="match status" value="1"/>
</dbReference>
<dbReference type="SUPFAM" id="SSF57756">
    <property type="entry name" value="Retrovirus zinc finger-like domains"/>
    <property type="match status" value="1"/>
</dbReference>
<evidence type="ECO:0000313" key="4">
    <source>
        <dbReference type="Proteomes" id="UP001153954"/>
    </source>
</evidence>
<dbReference type="Proteomes" id="UP001153954">
    <property type="component" value="Unassembled WGS sequence"/>
</dbReference>